<dbReference type="InterPro" id="IPR050250">
    <property type="entry name" value="Macrolide_Exporter_MacB"/>
</dbReference>
<keyword evidence="4 6" id="KW-1133">Transmembrane helix</keyword>
<feature type="transmembrane region" description="Helical" evidence="6">
    <location>
        <begin position="689"/>
        <end position="710"/>
    </location>
</feature>
<evidence type="ECO:0000256" key="4">
    <source>
        <dbReference type="ARBA" id="ARBA00022989"/>
    </source>
</evidence>
<feature type="transmembrane region" description="Helical" evidence="6">
    <location>
        <begin position="438"/>
        <end position="458"/>
    </location>
</feature>
<evidence type="ECO:0000313" key="10">
    <source>
        <dbReference type="Proteomes" id="UP000008908"/>
    </source>
</evidence>
<protein>
    <recommendedName>
        <fullName evidence="11">ABC3 transporter permease protein domain-containing protein</fullName>
    </recommendedName>
</protein>
<dbReference type="eggNOG" id="COG0577">
    <property type="taxonomic scope" value="Bacteria"/>
</dbReference>
<feature type="transmembrane region" description="Helical" evidence="6">
    <location>
        <begin position="389"/>
        <end position="417"/>
    </location>
</feature>
<dbReference type="GO" id="GO:0005886">
    <property type="term" value="C:plasma membrane"/>
    <property type="evidence" value="ECO:0007669"/>
    <property type="project" value="UniProtKB-SubCell"/>
</dbReference>
<feature type="transmembrane region" description="Helical" evidence="6">
    <location>
        <begin position="347"/>
        <end position="369"/>
    </location>
</feature>
<keyword evidence="3 6" id="KW-0812">Transmembrane</keyword>
<dbReference type="RefSeq" id="WP_014032599.1">
    <property type="nucleotide sequence ID" value="NC_015945.1"/>
</dbReference>
<dbReference type="PANTHER" id="PTHR30572">
    <property type="entry name" value="MEMBRANE COMPONENT OF TRANSPORTER-RELATED"/>
    <property type="match status" value="1"/>
</dbReference>
<dbReference type="EMBL" id="CP002999">
    <property type="protein sequence ID" value="AEM70318.1"/>
    <property type="molecule type" value="Genomic_DNA"/>
</dbReference>
<accession>G2PNY3</accession>
<evidence type="ECO:0000256" key="3">
    <source>
        <dbReference type="ARBA" id="ARBA00022692"/>
    </source>
</evidence>
<feature type="transmembrane region" description="Helical" evidence="6">
    <location>
        <begin position="740"/>
        <end position="759"/>
    </location>
</feature>
<gene>
    <name evidence="9" type="ordered locus">Murru_1275</name>
</gene>
<dbReference type="GO" id="GO:0022857">
    <property type="term" value="F:transmembrane transporter activity"/>
    <property type="evidence" value="ECO:0007669"/>
    <property type="project" value="TreeGrafter"/>
</dbReference>
<dbReference type="Pfam" id="PF12704">
    <property type="entry name" value="MacB_PCD"/>
    <property type="match status" value="1"/>
</dbReference>
<feature type="domain" description="ABC3 transporter permease C-terminal" evidence="7">
    <location>
        <begin position="302"/>
        <end position="415"/>
    </location>
</feature>
<dbReference type="PANTHER" id="PTHR30572:SF18">
    <property type="entry name" value="ABC-TYPE MACROLIDE FAMILY EXPORT SYSTEM PERMEASE COMPONENT 2"/>
    <property type="match status" value="1"/>
</dbReference>
<evidence type="ECO:0000259" key="8">
    <source>
        <dbReference type="Pfam" id="PF12704"/>
    </source>
</evidence>
<dbReference type="InterPro" id="IPR025857">
    <property type="entry name" value="MacB_PCD"/>
</dbReference>
<evidence type="ECO:0000256" key="2">
    <source>
        <dbReference type="ARBA" id="ARBA00022475"/>
    </source>
</evidence>
<dbReference type="HOGENOM" id="CLU_008713_1_0_10"/>
<keyword evidence="5 6" id="KW-0472">Membrane</keyword>
<sequence length="811" mass="89966">MFKNHLNIAWRSLKKQPFFTFLNIFGLAVGLAGALLIGLYIFDELGHDKMFADAERIHRVNADIKFGGQVEYQPEVSAPMAEAILNDIPQVETVTRFRNTGGVLIKKTGEANSFKEPRATYAETSMFNLLGLQLLYGDATKALNSPNTVVITKSLSEKLFSKENSIGETMEIDVYGTYTVTGVLPDTPKNSFLRDRNLYLAMPGYADARAGEWGSHNYYTLIKLREGAEVTDIQGALNDMVGTYVIPFVQKYFPGITLEQFEASGNFIKYGTIPLTDIHLHSKRSPEFSVNGDIQNLYILGAIGLFLLVLASINFMNLSTAQSLKRAKEVGVRKTLGAGKLVLVRQFLTESGLIAFGALVVALVLSRVLLPLFNQLSGKSLTIPFGNPYFILIIIVATLILGFFSGSYPALFMSRFIPSKVLKGSSGQMLGGGKTRNVLVVFQFSVSVLLIIATLVVYEQLNYIKDKDLGYAKNQVLVVEDIYLLGTQRNSFKENLLALNQIQHATLSSFLPTPSSRSDSSFLMGEDRSQEKAVQMQEWQADYNYLETMGLELVSGRNFDSRFATDSMAVIINETAVQKMNSNPTEVLGKQLVNNFDEEAGEQVYTIIGVVKNFNFETLHNEISALGIFPTDNAGRLALKLGEGNVNQTIASIEAVWNQMAPGKPFSYYFMDDSFNESYQAEQRLGKTFMVFTILSILIACLGLFGLATFNAQKRVKEIGVRKVLGATIAQITYRLAYDFLKLVVIAIAIAVPLGWFTMDRWLQDFSYRVDLPWWVFAIAAFLGVAVALLTVSYQSIKAAMTNPVKSLRTE</sequence>
<dbReference type="STRING" id="886377.Murru_1275"/>
<evidence type="ECO:0000256" key="1">
    <source>
        <dbReference type="ARBA" id="ARBA00004651"/>
    </source>
</evidence>
<feature type="transmembrane region" description="Helical" evidence="6">
    <location>
        <begin position="21"/>
        <end position="42"/>
    </location>
</feature>
<reference evidence="9 10" key="2">
    <citation type="journal article" date="2012" name="Stand. Genomic Sci.">
        <title>Complete genome sequence of the facultatively anaerobic, appendaged bacterium Muricauda ruestringensis type strain (B1(T)).</title>
        <authorList>
            <person name="Huntemann M."/>
            <person name="Teshima H."/>
            <person name="Lapidus A."/>
            <person name="Nolan M."/>
            <person name="Lucas S."/>
            <person name="Hammon N."/>
            <person name="Deshpande S."/>
            <person name="Cheng J.F."/>
            <person name="Tapia R."/>
            <person name="Goodwin L.A."/>
            <person name="Pitluck S."/>
            <person name="Liolios K."/>
            <person name="Pagani I."/>
            <person name="Ivanova N."/>
            <person name="Mavromatis K."/>
            <person name="Mikhailova N."/>
            <person name="Pati A."/>
            <person name="Chen A."/>
            <person name="Palaniappan K."/>
            <person name="Land M."/>
            <person name="Hauser L."/>
            <person name="Pan C."/>
            <person name="Brambilla E.M."/>
            <person name="Rohde M."/>
            <person name="Spring S."/>
            <person name="Goker M."/>
            <person name="Detter J.C."/>
            <person name="Bristow J."/>
            <person name="Eisen J.A."/>
            <person name="Markowitz V."/>
            <person name="Hugenholtz P."/>
            <person name="Kyrpides N.C."/>
            <person name="Klenk H.P."/>
            <person name="Woyke T."/>
        </authorList>
    </citation>
    <scope>NUCLEOTIDE SEQUENCE [LARGE SCALE GENOMIC DNA]</scope>
    <source>
        <strain evidence="10">DSM 13258 / LMG 19739 / B1</strain>
    </source>
</reference>
<reference evidence="10" key="1">
    <citation type="submission" date="2011-08" db="EMBL/GenBank/DDBJ databases">
        <title>The complete genome of Muricauda ruestringensis DSM 13258.</title>
        <authorList>
            <person name="Lucas S."/>
            <person name="Han J."/>
            <person name="Lapidus A."/>
            <person name="Bruce D."/>
            <person name="Goodwin L."/>
            <person name="Pitluck S."/>
            <person name="Peters L."/>
            <person name="Kyrpides N."/>
            <person name="Mavromatis K."/>
            <person name="Ivanova N."/>
            <person name="Ovchinnikova G."/>
            <person name="Teshima H."/>
            <person name="Detter J.C."/>
            <person name="Tapia R."/>
            <person name="Han C."/>
            <person name="Land M."/>
            <person name="Hauser L."/>
            <person name="Markowitz V."/>
            <person name="Cheng J.-F."/>
            <person name="Hugenholtz P."/>
            <person name="Woyke T."/>
            <person name="Wu D."/>
            <person name="Spring S."/>
            <person name="Schroeder M."/>
            <person name="Brambilla E."/>
            <person name="Klenk H.-P."/>
            <person name="Eisen J.A."/>
        </authorList>
    </citation>
    <scope>NUCLEOTIDE SEQUENCE [LARGE SCALE GENOMIC DNA]</scope>
    <source>
        <strain evidence="10">DSM 13258 / LMG 19739 / B1</strain>
    </source>
</reference>
<dbReference type="InterPro" id="IPR003838">
    <property type="entry name" value="ABC3_permease_C"/>
</dbReference>
<comment type="subcellular location">
    <subcellularLocation>
        <location evidence="1">Cell membrane</location>
        <topology evidence="1">Multi-pass membrane protein</topology>
    </subcellularLocation>
</comment>
<dbReference type="KEGG" id="mrs:Murru_1275"/>
<dbReference type="OrthoDB" id="8740261at2"/>
<feature type="domain" description="MacB-like periplasmic core" evidence="8">
    <location>
        <begin position="20"/>
        <end position="238"/>
    </location>
</feature>
<keyword evidence="10" id="KW-1185">Reference proteome</keyword>
<evidence type="ECO:0008006" key="11">
    <source>
        <dbReference type="Google" id="ProtNLM"/>
    </source>
</evidence>
<dbReference type="Pfam" id="PF02687">
    <property type="entry name" value="FtsX"/>
    <property type="match status" value="2"/>
</dbReference>
<dbReference type="Proteomes" id="UP000008908">
    <property type="component" value="Chromosome"/>
</dbReference>
<feature type="transmembrane region" description="Helical" evidence="6">
    <location>
        <begin position="774"/>
        <end position="794"/>
    </location>
</feature>
<evidence type="ECO:0000313" key="9">
    <source>
        <dbReference type="EMBL" id="AEM70318.1"/>
    </source>
</evidence>
<dbReference type="AlphaFoldDB" id="G2PNY3"/>
<keyword evidence="2" id="KW-1003">Cell membrane</keyword>
<name>G2PNY3_ALLRU</name>
<evidence type="ECO:0000256" key="5">
    <source>
        <dbReference type="ARBA" id="ARBA00023136"/>
    </source>
</evidence>
<evidence type="ECO:0000256" key="6">
    <source>
        <dbReference type="SAM" id="Phobius"/>
    </source>
</evidence>
<evidence type="ECO:0000259" key="7">
    <source>
        <dbReference type="Pfam" id="PF02687"/>
    </source>
</evidence>
<proteinExistence type="predicted"/>
<feature type="transmembrane region" description="Helical" evidence="6">
    <location>
        <begin position="297"/>
        <end position="318"/>
    </location>
</feature>
<feature type="domain" description="ABC3 transporter permease C-terminal" evidence="7">
    <location>
        <begin position="690"/>
        <end position="804"/>
    </location>
</feature>
<organism evidence="9 10">
    <name type="scientific">Allomuricauda ruestringensis (strain DSM 13258 / CIP 107369 / LMG 19739 / B1)</name>
    <name type="common">Muricauda ruestringensis</name>
    <dbReference type="NCBI Taxonomy" id="886377"/>
    <lineage>
        <taxon>Bacteria</taxon>
        <taxon>Pseudomonadati</taxon>
        <taxon>Bacteroidota</taxon>
        <taxon>Flavobacteriia</taxon>
        <taxon>Flavobacteriales</taxon>
        <taxon>Flavobacteriaceae</taxon>
        <taxon>Flagellimonas</taxon>
    </lineage>
</organism>